<keyword evidence="7" id="KW-1185">Reference proteome</keyword>
<dbReference type="PANTHER" id="PTHR23113">
    <property type="entry name" value="GUANINE NUCLEOTIDE EXCHANGE FACTOR"/>
    <property type="match status" value="1"/>
</dbReference>
<dbReference type="Pfam" id="PF00617">
    <property type="entry name" value="RasGEF"/>
    <property type="match status" value="1"/>
</dbReference>
<evidence type="ECO:0000256" key="3">
    <source>
        <dbReference type="SAM" id="MobiDB-lite"/>
    </source>
</evidence>
<evidence type="ECO:0000256" key="1">
    <source>
        <dbReference type="ARBA" id="ARBA00022658"/>
    </source>
</evidence>
<feature type="region of interest" description="Disordered" evidence="3">
    <location>
        <begin position="1"/>
        <end position="22"/>
    </location>
</feature>
<name>A0A0C3K9B6_PISTI</name>
<accession>A0A0C3K9B6</accession>
<dbReference type="GO" id="GO:0007265">
    <property type="term" value="P:Ras protein signal transduction"/>
    <property type="evidence" value="ECO:0007669"/>
    <property type="project" value="TreeGrafter"/>
</dbReference>
<dbReference type="GO" id="GO:0005085">
    <property type="term" value="F:guanyl-nucleotide exchange factor activity"/>
    <property type="evidence" value="ECO:0007669"/>
    <property type="project" value="UniProtKB-KW"/>
</dbReference>
<feature type="compositionally biased region" description="Basic and acidic residues" evidence="3">
    <location>
        <begin position="206"/>
        <end position="217"/>
    </location>
</feature>
<dbReference type="EMBL" id="KN831964">
    <property type="protein sequence ID" value="KIO06202.1"/>
    <property type="molecule type" value="Genomic_DNA"/>
</dbReference>
<reference evidence="6 7" key="1">
    <citation type="submission" date="2014-04" db="EMBL/GenBank/DDBJ databases">
        <authorList>
            <consortium name="DOE Joint Genome Institute"/>
            <person name="Kuo A."/>
            <person name="Kohler A."/>
            <person name="Costa M.D."/>
            <person name="Nagy L.G."/>
            <person name="Floudas D."/>
            <person name="Copeland A."/>
            <person name="Barry K.W."/>
            <person name="Cichocki N."/>
            <person name="Veneault-Fourrey C."/>
            <person name="LaButti K."/>
            <person name="Lindquist E.A."/>
            <person name="Lipzen A."/>
            <person name="Lundell T."/>
            <person name="Morin E."/>
            <person name="Murat C."/>
            <person name="Sun H."/>
            <person name="Tunlid A."/>
            <person name="Henrissat B."/>
            <person name="Grigoriev I.V."/>
            <person name="Hibbett D.S."/>
            <person name="Martin F."/>
            <person name="Nordberg H.P."/>
            <person name="Cantor M.N."/>
            <person name="Hua S.X."/>
        </authorList>
    </citation>
    <scope>NUCLEOTIDE SEQUENCE [LARGE SCALE GENOMIC DNA]</scope>
    <source>
        <strain evidence="6 7">Marx 270</strain>
    </source>
</reference>
<feature type="domain" description="N-terminal Ras-GEF" evidence="5">
    <location>
        <begin position="302"/>
        <end position="430"/>
    </location>
</feature>
<evidence type="ECO:0000256" key="2">
    <source>
        <dbReference type="PROSITE-ProRule" id="PRU00168"/>
    </source>
</evidence>
<evidence type="ECO:0000259" key="5">
    <source>
        <dbReference type="PROSITE" id="PS50212"/>
    </source>
</evidence>
<reference evidence="7" key="2">
    <citation type="submission" date="2015-01" db="EMBL/GenBank/DDBJ databases">
        <title>Evolutionary Origins and Diversification of the Mycorrhizal Mutualists.</title>
        <authorList>
            <consortium name="DOE Joint Genome Institute"/>
            <consortium name="Mycorrhizal Genomics Consortium"/>
            <person name="Kohler A."/>
            <person name="Kuo A."/>
            <person name="Nagy L.G."/>
            <person name="Floudas D."/>
            <person name="Copeland A."/>
            <person name="Barry K.W."/>
            <person name="Cichocki N."/>
            <person name="Veneault-Fourrey C."/>
            <person name="LaButti K."/>
            <person name="Lindquist E.A."/>
            <person name="Lipzen A."/>
            <person name="Lundell T."/>
            <person name="Morin E."/>
            <person name="Murat C."/>
            <person name="Riley R."/>
            <person name="Ohm R."/>
            <person name="Sun H."/>
            <person name="Tunlid A."/>
            <person name="Henrissat B."/>
            <person name="Grigoriev I.V."/>
            <person name="Hibbett D.S."/>
            <person name="Martin F."/>
        </authorList>
    </citation>
    <scope>NUCLEOTIDE SEQUENCE [LARGE SCALE GENOMIC DNA]</scope>
    <source>
        <strain evidence="7">Marx 270</strain>
    </source>
</reference>
<keyword evidence="1 2" id="KW-0344">Guanine-nucleotide releasing factor</keyword>
<evidence type="ECO:0000313" key="7">
    <source>
        <dbReference type="Proteomes" id="UP000054217"/>
    </source>
</evidence>
<dbReference type="AlphaFoldDB" id="A0A0C3K9B6"/>
<protein>
    <recommendedName>
        <fullName evidence="8">Ras-GEF domain-containing protein</fullName>
    </recommendedName>
</protein>
<dbReference type="SMART" id="SM00229">
    <property type="entry name" value="RasGEFN"/>
    <property type="match status" value="1"/>
</dbReference>
<gene>
    <name evidence="6" type="ORF">M404DRAFT_24941</name>
</gene>
<feature type="region of interest" description="Disordered" evidence="3">
    <location>
        <begin position="161"/>
        <end position="252"/>
    </location>
</feature>
<dbReference type="SMART" id="SM00147">
    <property type="entry name" value="RasGEF"/>
    <property type="match status" value="1"/>
</dbReference>
<feature type="domain" description="Ras-GEF" evidence="4">
    <location>
        <begin position="487"/>
        <end position="724"/>
    </location>
</feature>
<dbReference type="PROSITE" id="PS50009">
    <property type="entry name" value="RASGEF_CAT"/>
    <property type="match status" value="1"/>
</dbReference>
<dbReference type="InterPro" id="IPR023578">
    <property type="entry name" value="Ras_GEF_dom_sf"/>
</dbReference>
<dbReference type="PANTHER" id="PTHR23113:SF99">
    <property type="entry name" value="RASGEF DOMAIN-CONTAINING PROTEIN"/>
    <property type="match status" value="1"/>
</dbReference>
<dbReference type="PROSITE" id="PS50212">
    <property type="entry name" value="RASGEF_NTER"/>
    <property type="match status" value="1"/>
</dbReference>
<dbReference type="CDD" id="cd06224">
    <property type="entry name" value="REM"/>
    <property type="match status" value="1"/>
</dbReference>
<evidence type="ECO:0008006" key="8">
    <source>
        <dbReference type="Google" id="ProtNLM"/>
    </source>
</evidence>
<evidence type="ECO:0000313" key="6">
    <source>
        <dbReference type="EMBL" id="KIO06202.1"/>
    </source>
</evidence>
<dbReference type="HOGENOM" id="CLU_386410_0_0_1"/>
<dbReference type="Pfam" id="PF00618">
    <property type="entry name" value="RasGEF_N"/>
    <property type="match status" value="1"/>
</dbReference>
<dbReference type="Proteomes" id="UP000054217">
    <property type="component" value="Unassembled WGS sequence"/>
</dbReference>
<evidence type="ECO:0000259" key="4">
    <source>
        <dbReference type="PROSITE" id="PS50009"/>
    </source>
</evidence>
<dbReference type="InterPro" id="IPR008937">
    <property type="entry name" value="Ras-like_GEF"/>
</dbReference>
<dbReference type="InParanoid" id="A0A0C3K9B6"/>
<dbReference type="InterPro" id="IPR000651">
    <property type="entry name" value="Ras-like_Gua-exchang_fac_N"/>
</dbReference>
<feature type="compositionally biased region" description="Acidic residues" evidence="3">
    <location>
        <begin position="170"/>
        <end position="182"/>
    </location>
</feature>
<sequence length="732" mass="82488">MAALFEEPKPPAPKALSAGSGEAVSPITTSSIPLHFNLKKSFPAITTTISLLQKVPETKDLDALRALVPVFVNCLNSILDSMDKLPKEVCTGYNYLHAKSTVAFFRAMLEGHIKEVTDANVQSDSKRTEIIDKTMQFLDGCMSATKDFFQVAAQELIQLKPLPRPPSGAELEDFEESTEEASESPVSSCAEDKPSVPDQQTQSEKPPPERNAADEQPQKAQKPKFSLLRPLSIRRKKKNVPPEGSSGSSTLVDSDPIKLKGDYIHVSTTIRSSIVQFPDFIKEPIPNTLPHVEDATEIWKDRNGLVELATLKALVRYMTSTASRGDVEITDIFFLCFRFFSTPTEVFGAFIERYDEKPPKGLPPAEASTVFLYAKMRIAKLLFLWVELHWRPEEDGDVFNPLMQFAFTRLSKDLLKEASSKLVTALHDRACAGEKGRGMRVERTVAHAESKIRSESLVCKWEPKDKKAMVRGDFAKVNLLSFNVPGGHSLLALQLTLFLWEKYRVFEPEDAVRYLMVRKGDSTEPTTEVARQVANFMSYEKRLHRWVMDSLASAPTTEARTELIEMFLDVAQHCHDMRNYSASCLISLACDRPSVLPFLSGIKISSKHEKIKAMLSEFYTGGNNHFRAYKDALQNCHCAALPGMMLFIGEVARGCGSGPYEAHPLVPGSRLINLRRYRPITWAVRAMERCHVPFKIQRVDYVCDWFEHVLAPYREGTEMEWENRIHAKCRKM</sequence>
<dbReference type="Gene3D" id="1.10.840.10">
    <property type="entry name" value="Ras guanine-nucleotide exchange factors catalytic domain"/>
    <property type="match status" value="1"/>
</dbReference>
<dbReference type="Gene3D" id="1.20.870.10">
    <property type="entry name" value="Son of sevenless (SoS) protein Chain: S domain 1"/>
    <property type="match status" value="1"/>
</dbReference>
<dbReference type="GO" id="GO:0005886">
    <property type="term" value="C:plasma membrane"/>
    <property type="evidence" value="ECO:0007669"/>
    <property type="project" value="TreeGrafter"/>
</dbReference>
<organism evidence="6 7">
    <name type="scientific">Pisolithus tinctorius Marx 270</name>
    <dbReference type="NCBI Taxonomy" id="870435"/>
    <lineage>
        <taxon>Eukaryota</taxon>
        <taxon>Fungi</taxon>
        <taxon>Dikarya</taxon>
        <taxon>Basidiomycota</taxon>
        <taxon>Agaricomycotina</taxon>
        <taxon>Agaricomycetes</taxon>
        <taxon>Agaricomycetidae</taxon>
        <taxon>Boletales</taxon>
        <taxon>Sclerodermatineae</taxon>
        <taxon>Pisolithaceae</taxon>
        <taxon>Pisolithus</taxon>
    </lineage>
</organism>
<dbReference type="SUPFAM" id="SSF48366">
    <property type="entry name" value="Ras GEF"/>
    <property type="match status" value="1"/>
</dbReference>
<dbReference type="InterPro" id="IPR036964">
    <property type="entry name" value="RASGEF_cat_dom_sf"/>
</dbReference>
<dbReference type="InterPro" id="IPR001895">
    <property type="entry name" value="RASGEF_cat_dom"/>
</dbReference>
<proteinExistence type="predicted"/>
<dbReference type="STRING" id="870435.A0A0C3K9B6"/>
<dbReference type="OrthoDB" id="546434at2759"/>